<dbReference type="RefSeq" id="WP_267129033.1">
    <property type="nucleotide sequence ID" value="NZ_CP047045.1"/>
</dbReference>
<dbReference type="KEGG" id="tsv:DSM104635_02710"/>
<dbReference type="AlphaFoldDB" id="A0A6I6MSU8"/>
<dbReference type="EMBL" id="CP047045">
    <property type="protein sequence ID" value="QGZ95857.1"/>
    <property type="molecule type" value="Genomic_DNA"/>
</dbReference>
<proteinExistence type="predicted"/>
<organism evidence="1 2">
    <name type="scientific">Terricaulis silvestris</name>
    <dbReference type="NCBI Taxonomy" id="2686094"/>
    <lineage>
        <taxon>Bacteria</taxon>
        <taxon>Pseudomonadati</taxon>
        <taxon>Pseudomonadota</taxon>
        <taxon>Alphaproteobacteria</taxon>
        <taxon>Caulobacterales</taxon>
        <taxon>Caulobacteraceae</taxon>
        <taxon>Terricaulis</taxon>
    </lineage>
</organism>
<evidence type="ECO:0000313" key="2">
    <source>
        <dbReference type="Proteomes" id="UP000431269"/>
    </source>
</evidence>
<accession>A0A6I6MSU8</accession>
<reference evidence="2" key="1">
    <citation type="submission" date="2019-12" db="EMBL/GenBank/DDBJ databases">
        <title>Complete genome of Terracaulis silvestris 0127_4.</title>
        <authorList>
            <person name="Vieira S."/>
            <person name="Riedel T."/>
            <person name="Sproer C."/>
            <person name="Pascual J."/>
            <person name="Boedeker C."/>
            <person name="Overmann J."/>
        </authorList>
    </citation>
    <scope>NUCLEOTIDE SEQUENCE [LARGE SCALE GENOMIC DNA]</scope>
    <source>
        <strain evidence="2">0127_4</strain>
    </source>
</reference>
<sequence>MLAVLILIRDVLVAAALAWVGVSLEAREAPSCATATCEQPSE</sequence>
<protein>
    <submittedName>
        <fullName evidence="1">Uncharacterized protein</fullName>
    </submittedName>
</protein>
<name>A0A6I6MSU8_9CAUL</name>
<gene>
    <name evidence="1" type="ORF">DSM104635_02710</name>
</gene>
<evidence type="ECO:0000313" key="1">
    <source>
        <dbReference type="EMBL" id="QGZ95857.1"/>
    </source>
</evidence>
<keyword evidence="2" id="KW-1185">Reference proteome</keyword>
<dbReference type="Proteomes" id="UP000431269">
    <property type="component" value="Chromosome"/>
</dbReference>